<evidence type="ECO:0000313" key="6">
    <source>
        <dbReference type="Proteomes" id="UP000437068"/>
    </source>
</evidence>
<evidence type="ECO:0000313" key="2">
    <source>
        <dbReference type="EMBL" id="KAE9108289.1"/>
    </source>
</evidence>
<dbReference type="EMBL" id="QXGC01000619">
    <property type="protein sequence ID" value="KAE9227408.1"/>
    <property type="molecule type" value="Genomic_DNA"/>
</dbReference>
<dbReference type="EMBL" id="QXFY01000632">
    <property type="protein sequence ID" value="KAE9339225.1"/>
    <property type="molecule type" value="Genomic_DNA"/>
</dbReference>
<proteinExistence type="predicted"/>
<dbReference type="Proteomes" id="UP000460718">
    <property type="component" value="Unassembled WGS sequence"/>
</dbReference>
<dbReference type="Proteomes" id="UP000476176">
    <property type="component" value="Unassembled WGS sequence"/>
</dbReference>
<protein>
    <submittedName>
        <fullName evidence="4">Uncharacterized protein</fullName>
    </submittedName>
</protein>
<evidence type="ECO:0000313" key="4">
    <source>
        <dbReference type="EMBL" id="KAE9307103.1"/>
    </source>
</evidence>
<dbReference type="Proteomes" id="UP000486351">
    <property type="component" value="Unassembled WGS sequence"/>
</dbReference>
<evidence type="ECO:0000313" key="3">
    <source>
        <dbReference type="EMBL" id="KAE9227408.1"/>
    </source>
</evidence>
<comment type="caution">
    <text evidence="4">The sequence shown here is derived from an EMBL/GenBank/DDBJ whole genome shotgun (WGS) entry which is preliminary data.</text>
</comment>
<name>A0A6A4DKQ4_9STRA</name>
<dbReference type="EMBL" id="QXFX01000653">
    <property type="protein sequence ID" value="KAE9108289.1"/>
    <property type="molecule type" value="Genomic_DNA"/>
</dbReference>
<gene>
    <name evidence="4" type="ORF">PF001_g11780</name>
    <name evidence="3" type="ORF">PF004_g11370</name>
    <name evidence="5" type="ORF">PF008_g11681</name>
    <name evidence="2" type="ORF">PF010_g11965</name>
    <name evidence="1" type="ORF">PF011_g11331</name>
</gene>
<dbReference type="Proteomes" id="UP000488956">
    <property type="component" value="Unassembled WGS sequence"/>
</dbReference>
<dbReference type="EMBL" id="QXFW01000627">
    <property type="protein sequence ID" value="KAE9006976.1"/>
    <property type="molecule type" value="Genomic_DNA"/>
</dbReference>
<evidence type="ECO:0000313" key="1">
    <source>
        <dbReference type="EMBL" id="KAE9006976.1"/>
    </source>
</evidence>
<dbReference type="AlphaFoldDB" id="A0A6A4DKQ4"/>
<sequence length="54" mass="6477">MMRGKEVTILLIILSSHHGTIRLDLAFGVYRNGFFVYLSFERTSKKKREHYLRF</sequence>
<organism evidence="4 6">
    <name type="scientific">Phytophthora fragariae</name>
    <dbReference type="NCBI Taxonomy" id="53985"/>
    <lineage>
        <taxon>Eukaryota</taxon>
        <taxon>Sar</taxon>
        <taxon>Stramenopiles</taxon>
        <taxon>Oomycota</taxon>
        <taxon>Peronosporomycetes</taxon>
        <taxon>Peronosporales</taxon>
        <taxon>Peronosporaceae</taxon>
        <taxon>Phytophthora</taxon>
    </lineage>
</organism>
<accession>A0A6A4DKQ4</accession>
<reference evidence="4 6" key="1">
    <citation type="submission" date="2018-08" db="EMBL/GenBank/DDBJ databases">
        <title>Genomic investigation of the strawberry pathogen Phytophthora fragariae indicates pathogenicity is determined by transcriptional variation in three key races.</title>
        <authorList>
            <person name="Adams T.M."/>
            <person name="Armitage A.D."/>
            <person name="Sobczyk M.K."/>
            <person name="Bates H.J."/>
            <person name="Dunwell J.M."/>
            <person name="Nellist C.F."/>
            <person name="Harrison R.J."/>
        </authorList>
    </citation>
    <scope>NUCLEOTIDE SEQUENCE [LARGE SCALE GENOMIC DNA]</scope>
    <source>
        <strain evidence="4 6">A4</strain>
        <strain evidence="3 8">BC-23</strain>
        <strain evidence="5 9">NOV-77</strain>
        <strain evidence="2 10">ONT-3</strain>
        <strain evidence="1 7">SCRP245</strain>
    </source>
</reference>
<evidence type="ECO:0000313" key="10">
    <source>
        <dbReference type="Proteomes" id="UP000488956"/>
    </source>
</evidence>
<dbReference type="EMBL" id="QXGE01000638">
    <property type="protein sequence ID" value="KAE9307103.1"/>
    <property type="molecule type" value="Genomic_DNA"/>
</dbReference>
<evidence type="ECO:0000313" key="8">
    <source>
        <dbReference type="Proteomes" id="UP000476176"/>
    </source>
</evidence>
<evidence type="ECO:0000313" key="7">
    <source>
        <dbReference type="Proteomes" id="UP000460718"/>
    </source>
</evidence>
<evidence type="ECO:0000313" key="5">
    <source>
        <dbReference type="EMBL" id="KAE9339225.1"/>
    </source>
</evidence>
<evidence type="ECO:0000313" key="9">
    <source>
        <dbReference type="Proteomes" id="UP000486351"/>
    </source>
</evidence>
<dbReference type="Proteomes" id="UP000437068">
    <property type="component" value="Unassembled WGS sequence"/>
</dbReference>